<evidence type="ECO:0000313" key="2">
    <source>
        <dbReference type="EMBL" id="AAU90180.1"/>
    </source>
</evidence>
<feature type="region of interest" description="Disordered" evidence="1">
    <location>
        <begin position="134"/>
        <end position="181"/>
    </location>
</feature>
<proteinExistence type="predicted"/>
<sequence length="181" mass="19134">MGTHYRGTPAWARQPVAGHPRLAWPAMKAARDEGTGGKHHGREVAMATRGRIPHAALAISHRGKSCVRARGRRGRIPPAPLTAGHESCLVSAVPLSGTLFLRSGARELPLAASNGGGAQRWAVEIALLVPRPPAPSPAMGPRGWGSHAATGRGGEESRAAMVLDSPELGQRRSDHWRTNDN</sequence>
<evidence type="ECO:0000256" key="1">
    <source>
        <dbReference type="SAM" id="MobiDB-lite"/>
    </source>
</evidence>
<reference evidence="3" key="1">
    <citation type="journal article" date="2005" name="Nature">
        <title>The map-based sequence of the rice genome.</title>
        <authorList>
            <consortium name="International rice genome sequencing project (IRGSP)"/>
            <person name="Matsumoto T."/>
            <person name="Wu J."/>
            <person name="Kanamori H."/>
            <person name="Katayose Y."/>
            <person name="Fujisawa M."/>
            <person name="Namiki N."/>
            <person name="Mizuno H."/>
            <person name="Yamamoto K."/>
            <person name="Antonio B.A."/>
            <person name="Baba T."/>
            <person name="Sakata K."/>
            <person name="Nagamura Y."/>
            <person name="Aoki H."/>
            <person name="Arikawa K."/>
            <person name="Arita K."/>
            <person name="Bito T."/>
            <person name="Chiden Y."/>
            <person name="Fujitsuka N."/>
            <person name="Fukunaka R."/>
            <person name="Hamada M."/>
            <person name="Harada C."/>
            <person name="Hayashi A."/>
            <person name="Hijishita S."/>
            <person name="Honda M."/>
            <person name="Hosokawa S."/>
            <person name="Ichikawa Y."/>
            <person name="Idonuma A."/>
            <person name="Iijima M."/>
            <person name="Ikeda M."/>
            <person name="Ikeno M."/>
            <person name="Ito K."/>
            <person name="Ito S."/>
            <person name="Ito T."/>
            <person name="Ito Y."/>
            <person name="Ito Y."/>
            <person name="Iwabuchi A."/>
            <person name="Kamiya K."/>
            <person name="Karasawa W."/>
            <person name="Kurita K."/>
            <person name="Katagiri S."/>
            <person name="Kikuta A."/>
            <person name="Kobayashi H."/>
            <person name="Kobayashi N."/>
            <person name="Machita K."/>
            <person name="Maehara T."/>
            <person name="Masukawa M."/>
            <person name="Mizubayashi T."/>
            <person name="Mukai Y."/>
            <person name="Nagasaki H."/>
            <person name="Nagata Y."/>
            <person name="Naito S."/>
            <person name="Nakashima M."/>
            <person name="Nakama Y."/>
            <person name="Nakamichi Y."/>
            <person name="Nakamura M."/>
            <person name="Meguro A."/>
            <person name="Negishi M."/>
            <person name="Ohta I."/>
            <person name="Ohta T."/>
            <person name="Okamoto M."/>
            <person name="Ono N."/>
            <person name="Saji S."/>
            <person name="Sakaguchi M."/>
            <person name="Sakai K."/>
            <person name="Shibata M."/>
            <person name="Shimokawa T."/>
            <person name="Song J."/>
            <person name="Takazaki Y."/>
            <person name="Terasawa K."/>
            <person name="Tsugane M."/>
            <person name="Tsuji K."/>
            <person name="Ueda S."/>
            <person name="Waki K."/>
            <person name="Yamagata H."/>
            <person name="Yamamoto M."/>
            <person name="Yamamoto S."/>
            <person name="Yamane H."/>
            <person name="Yoshiki S."/>
            <person name="Yoshihara R."/>
            <person name="Yukawa K."/>
            <person name="Zhong H."/>
            <person name="Yano M."/>
            <person name="Yuan Q."/>
            <person name="Ouyang S."/>
            <person name="Liu J."/>
            <person name="Jones K.M."/>
            <person name="Gansberger K."/>
            <person name="Moffat K."/>
            <person name="Hill J."/>
            <person name="Bera J."/>
            <person name="Fadrosh D."/>
            <person name="Jin S."/>
            <person name="Johri S."/>
            <person name="Kim M."/>
            <person name="Overton L."/>
            <person name="Reardon M."/>
            <person name="Tsitrin T."/>
            <person name="Vuong H."/>
            <person name="Weaver B."/>
            <person name="Ciecko A."/>
            <person name="Tallon L."/>
            <person name="Jackson J."/>
            <person name="Pai G."/>
            <person name="Aken S.V."/>
            <person name="Utterback T."/>
            <person name="Reidmuller S."/>
            <person name="Feldblyum T."/>
            <person name="Hsiao J."/>
            <person name="Zismann V."/>
            <person name="Iobst S."/>
            <person name="de Vazeille A.R."/>
            <person name="Buell C.R."/>
            <person name="Ying K."/>
            <person name="Li Y."/>
            <person name="Lu T."/>
            <person name="Huang Y."/>
            <person name="Zhao Q."/>
            <person name="Feng Q."/>
            <person name="Zhang L."/>
            <person name="Zhu J."/>
            <person name="Weng Q."/>
            <person name="Mu J."/>
            <person name="Lu Y."/>
            <person name="Fan D."/>
            <person name="Liu Y."/>
            <person name="Guan J."/>
            <person name="Zhang Y."/>
            <person name="Yu S."/>
            <person name="Liu X."/>
            <person name="Zhang Y."/>
            <person name="Hong G."/>
            <person name="Han B."/>
            <person name="Choisne N."/>
            <person name="Demange N."/>
            <person name="Orjeda G."/>
            <person name="Samain S."/>
            <person name="Cattolico L."/>
            <person name="Pelletier E."/>
            <person name="Couloux A."/>
            <person name="Segurens B."/>
            <person name="Wincker P."/>
            <person name="D'Hont A."/>
            <person name="Scarpelli C."/>
            <person name="Weissenbach J."/>
            <person name="Salanoubat M."/>
            <person name="Quetier F."/>
            <person name="Yu Y."/>
            <person name="Kim H.R."/>
            <person name="Rambo T."/>
            <person name="Currie J."/>
            <person name="Collura K."/>
            <person name="Luo M."/>
            <person name="Yang T."/>
            <person name="Ammiraju J.S.S."/>
            <person name="Engler F."/>
            <person name="Soderlund C."/>
            <person name="Wing R.A."/>
            <person name="Palmer L.E."/>
            <person name="de la Bastide M."/>
            <person name="Spiegel L."/>
            <person name="Nascimento L."/>
            <person name="Zutavern T."/>
            <person name="O'Shaughnessy A."/>
            <person name="Dike S."/>
            <person name="Dedhia N."/>
            <person name="Preston R."/>
            <person name="Balija V."/>
            <person name="McCombie W.R."/>
            <person name="Chow T."/>
            <person name="Chen H."/>
            <person name="Chung M."/>
            <person name="Chen C."/>
            <person name="Shaw J."/>
            <person name="Wu H."/>
            <person name="Hsiao K."/>
            <person name="Chao Y."/>
            <person name="Chu M."/>
            <person name="Cheng C."/>
            <person name="Hour A."/>
            <person name="Lee P."/>
            <person name="Lin S."/>
            <person name="Lin Y."/>
            <person name="Liou J."/>
            <person name="Liu S."/>
            <person name="Hsing Y."/>
            <person name="Raghuvanshi S."/>
            <person name="Mohanty A."/>
            <person name="Bharti A.K."/>
            <person name="Gaur A."/>
            <person name="Gupta V."/>
            <person name="Kumar D."/>
            <person name="Ravi V."/>
            <person name="Vij S."/>
            <person name="Kapur A."/>
            <person name="Khurana P."/>
            <person name="Khurana P."/>
            <person name="Khurana J.P."/>
            <person name="Tyagi A.K."/>
            <person name="Gaikwad K."/>
            <person name="Singh A."/>
            <person name="Dalal V."/>
            <person name="Srivastava S."/>
            <person name="Dixit A."/>
            <person name="Pal A.K."/>
            <person name="Ghazi I.A."/>
            <person name="Yadav M."/>
            <person name="Pandit A."/>
            <person name="Bhargava A."/>
            <person name="Sureshbabu K."/>
            <person name="Batra K."/>
            <person name="Sharma T.R."/>
            <person name="Mohapatra T."/>
            <person name="Singh N.K."/>
            <person name="Messing J."/>
            <person name="Nelson A.B."/>
            <person name="Fuks G."/>
            <person name="Kavchok S."/>
            <person name="Keizer G."/>
            <person name="Linton E."/>
            <person name="Llaca V."/>
            <person name="Song R."/>
            <person name="Tanyolac B."/>
            <person name="Young S."/>
            <person name="Ho-Il K."/>
            <person name="Hahn J.H."/>
            <person name="Sangsakoo G."/>
            <person name="Vanavichit A."/>
            <person name="de Mattos Luiz.A.T."/>
            <person name="Zimmer P.D."/>
            <person name="Malone G."/>
            <person name="Dellagostin O."/>
            <person name="de Oliveira A.C."/>
            <person name="Bevan M."/>
            <person name="Bancroft I."/>
            <person name="Minx P."/>
            <person name="Cordum H."/>
            <person name="Wilson R."/>
            <person name="Cheng Z."/>
            <person name="Jin W."/>
            <person name="Jiang J."/>
            <person name="Leong S.A."/>
            <person name="Iwama H."/>
            <person name="Gojobori T."/>
            <person name="Itoh T."/>
            <person name="Niimura Y."/>
            <person name="Fujii Y."/>
            <person name="Habara T."/>
            <person name="Sakai H."/>
            <person name="Sato Y."/>
            <person name="Wilson G."/>
            <person name="Kumar K."/>
            <person name="McCouch S."/>
            <person name="Juretic N."/>
            <person name="Hoen D."/>
            <person name="Wright S."/>
            <person name="Bruskiewich R."/>
            <person name="Bureau T."/>
            <person name="Miyao A."/>
            <person name="Hirochika H."/>
            <person name="Nishikawa T."/>
            <person name="Kadowaki K."/>
            <person name="Sugiura M."/>
            <person name="Burr B."/>
            <person name="Sasaki T."/>
        </authorList>
    </citation>
    <scope>NUCLEOTIDE SEQUENCE [LARGE SCALE GENOMIC DNA]</scope>
    <source>
        <strain evidence="3">cv. Nipponbare</strain>
    </source>
</reference>
<dbReference type="AlphaFoldDB" id="Q60EQ2"/>
<protein>
    <submittedName>
        <fullName evidence="2">Uncharacterized protein</fullName>
    </submittedName>
</protein>
<name>Q60EQ2_ORYSJ</name>
<organism evidence="2 3">
    <name type="scientific">Oryza sativa subsp. japonica</name>
    <name type="common">Rice</name>
    <dbReference type="NCBI Taxonomy" id="39947"/>
    <lineage>
        <taxon>Eukaryota</taxon>
        <taxon>Viridiplantae</taxon>
        <taxon>Streptophyta</taxon>
        <taxon>Embryophyta</taxon>
        <taxon>Tracheophyta</taxon>
        <taxon>Spermatophyta</taxon>
        <taxon>Magnoliopsida</taxon>
        <taxon>Liliopsida</taxon>
        <taxon>Poales</taxon>
        <taxon>Poaceae</taxon>
        <taxon>BOP clade</taxon>
        <taxon>Oryzoideae</taxon>
        <taxon>Oryzeae</taxon>
        <taxon>Oryzinae</taxon>
        <taxon>Oryza</taxon>
        <taxon>Oryza sativa</taxon>
    </lineage>
</organism>
<feature type="compositionally biased region" description="Basic and acidic residues" evidence="1">
    <location>
        <begin position="169"/>
        <end position="181"/>
    </location>
</feature>
<accession>Q60EQ2</accession>
<dbReference type="EMBL" id="AC108500">
    <property type="protein sequence ID" value="AAU90180.1"/>
    <property type="molecule type" value="Genomic_DNA"/>
</dbReference>
<evidence type="ECO:0000313" key="3">
    <source>
        <dbReference type="Proteomes" id="UP000000763"/>
    </source>
</evidence>
<gene>
    <name evidence="2" type="primary">OJ1280_A04.11</name>
</gene>
<reference evidence="3" key="2">
    <citation type="journal article" date="2008" name="Nucleic Acids Res.">
        <title>The rice annotation project database (RAP-DB): 2008 update.</title>
        <authorList>
            <consortium name="The rice annotation project (RAP)"/>
        </authorList>
    </citation>
    <scope>GENOME REANNOTATION</scope>
    <source>
        <strain evidence="3">cv. Nipponbare</strain>
    </source>
</reference>
<dbReference type="Proteomes" id="UP000000763">
    <property type="component" value="Chromosome 5"/>
</dbReference>